<dbReference type="PROSITE" id="PS51257">
    <property type="entry name" value="PROKAR_LIPOPROTEIN"/>
    <property type="match status" value="1"/>
</dbReference>
<comment type="caution">
    <text evidence="8">The sequence shown here is derived from an EMBL/GenBank/DDBJ whole genome shotgun (WGS) entry which is preliminary data.</text>
</comment>
<evidence type="ECO:0000313" key="8">
    <source>
        <dbReference type="EMBL" id="NLR93415.1"/>
    </source>
</evidence>
<comment type="subcellular location">
    <subcellularLocation>
        <location evidence="1">Cell outer membrane</location>
    </subcellularLocation>
</comment>
<dbReference type="Proteomes" id="UP000585050">
    <property type="component" value="Unassembled WGS sequence"/>
</dbReference>
<evidence type="ECO:0000256" key="4">
    <source>
        <dbReference type="ARBA" id="ARBA00023136"/>
    </source>
</evidence>
<keyword evidence="4" id="KW-0472">Membrane</keyword>
<dbReference type="AlphaFoldDB" id="A0A7X8SNI2"/>
<feature type="domain" description="SusD-like N-terminal" evidence="7">
    <location>
        <begin position="89"/>
        <end position="221"/>
    </location>
</feature>
<dbReference type="InterPro" id="IPR011990">
    <property type="entry name" value="TPR-like_helical_dom_sf"/>
</dbReference>
<dbReference type="InterPro" id="IPR033985">
    <property type="entry name" value="SusD-like_N"/>
</dbReference>
<keyword evidence="5" id="KW-0998">Cell outer membrane</keyword>
<evidence type="ECO:0000256" key="5">
    <source>
        <dbReference type="ARBA" id="ARBA00023237"/>
    </source>
</evidence>
<evidence type="ECO:0000313" key="9">
    <source>
        <dbReference type="Proteomes" id="UP000585050"/>
    </source>
</evidence>
<gene>
    <name evidence="8" type="ORF">HGP29_19620</name>
</gene>
<keyword evidence="9" id="KW-1185">Reference proteome</keyword>
<evidence type="ECO:0000256" key="1">
    <source>
        <dbReference type="ARBA" id="ARBA00004442"/>
    </source>
</evidence>
<name>A0A7X8SNI2_9BACT</name>
<evidence type="ECO:0000259" key="6">
    <source>
        <dbReference type="Pfam" id="PF07980"/>
    </source>
</evidence>
<evidence type="ECO:0000256" key="2">
    <source>
        <dbReference type="ARBA" id="ARBA00006275"/>
    </source>
</evidence>
<feature type="domain" description="RagB/SusD" evidence="6">
    <location>
        <begin position="283"/>
        <end position="607"/>
    </location>
</feature>
<sequence>MNLVSKNIFRCIIILVGISALTSCTKDYLTEINPNETTIKDFYQNLDDSEAGLTAVYASMMNHYMWNFGEEACRSDLGYPGMDRPTPTSRLLAYYQHTYTETSDEINKKWAALYNGIFKANQVIHGLQFESMEEYKEEELWGLQMAQARFFRGLFHFYAHQAFNNGEVIIRDSWVDANNMYKAVSPADSVLNFVREDLKYAYEHLPANYNNTAITDVSGSARVTKGSAAMILANSYLFDFVDGANYDSAAYYYNDVIYNSEYGYALETDMSKIFTTAGAFNSESILEIAYSNDVRPDLNNWDEVNGQNRWAAVFSPQSYGGNRQSIPVGWVAYAYKTEQVDPSDARNTVEVEGSSFARNISMRASAMMALAEDDLTPYYQIGSVSEADPFRAGGARSPEFGYYKQFSNYDILDSERSLPMGNQRSAKNVVINRLSEAYLNLAECKIQMGQLNQAINLINEVRSRWGLVLLGSSTDGSKTFDGLSYNATNLMDHIMYVEKPLELSVEGHQIRWIDLRRWGIIKENFQRISSQNYWVVHFKDARTYSQKTLWNSSIIPGGDTHPTPEKEFTARPNYKIVDGESALMNYIPSLHDFYPIPTSELSTNPGVKG</sequence>
<dbReference type="Pfam" id="PF07980">
    <property type="entry name" value="SusD_RagB"/>
    <property type="match status" value="1"/>
</dbReference>
<accession>A0A7X8SNI2</accession>
<evidence type="ECO:0000259" key="7">
    <source>
        <dbReference type="Pfam" id="PF14322"/>
    </source>
</evidence>
<evidence type="ECO:0000256" key="3">
    <source>
        <dbReference type="ARBA" id="ARBA00022729"/>
    </source>
</evidence>
<organism evidence="8 9">
    <name type="scientific">Flammeovirga agarivorans</name>
    <dbReference type="NCBI Taxonomy" id="2726742"/>
    <lineage>
        <taxon>Bacteria</taxon>
        <taxon>Pseudomonadati</taxon>
        <taxon>Bacteroidota</taxon>
        <taxon>Cytophagia</taxon>
        <taxon>Cytophagales</taxon>
        <taxon>Flammeovirgaceae</taxon>
        <taxon>Flammeovirga</taxon>
    </lineage>
</organism>
<proteinExistence type="inferred from homology"/>
<dbReference type="RefSeq" id="WP_168884126.1">
    <property type="nucleotide sequence ID" value="NZ_JABAIL010000006.1"/>
</dbReference>
<dbReference type="InterPro" id="IPR012944">
    <property type="entry name" value="SusD_RagB_dom"/>
</dbReference>
<dbReference type="Pfam" id="PF14322">
    <property type="entry name" value="SusD-like_3"/>
    <property type="match status" value="1"/>
</dbReference>
<protein>
    <submittedName>
        <fullName evidence="8">RagB/SusD family nutrient uptake outer membrane protein</fullName>
    </submittedName>
</protein>
<comment type="similarity">
    <text evidence="2">Belongs to the SusD family.</text>
</comment>
<dbReference type="Gene3D" id="1.25.40.390">
    <property type="match status" value="1"/>
</dbReference>
<dbReference type="SUPFAM" id="SSF48452">
    <property type="entry name" value="TPR-like"/>
    <property type="match status" value="1"/>
</dbReference>
<keyword evidence="3" id="KW-0732">Signal</keyword>
<dbReference type="GO" id="GO:0009279">
    <property type="term" value="C:cell outer membrane"/>
    <property type="evidence" value="ECO:0007669"/>
    <property type="project" value="UniProtKB-SubCell"/>
</dbReference>
<dbReference type="EMBL" id="JABAIL010000006">
    <property type="protein sequence ID" value="NLR93415.1"/>
    <property type="molecule type" value="Genomic_DNA"/>
</dbReference>
<reference evidence="8 9" key="1">
    <citation type="submission" date="2020-04" db="EMBL/GenBank/DDBJ databases">
        <title>Flammeovirga sp. SR4, a novel species isolated from seawater.</title>
        <authorList>
            <person name="Wang X."/>
        </authorList>
    </citation>
    <scope>NUCLEOTIDE SEQUENCE [LARGE SCALE GENOMIC DNA]</scope>
    <source>
        <strain evidence="8 9">SR4</strain>
    </source>
</reference>